<accession>A0A6G4WMD8</accession>
<keyword evidence="2" id="KW-1185">Reference proteome</keyword>
<reference evidence="1 2" key="1">
    <citation type="submission" date="2020-02" db="EMBL/GenBank/DDBJ databases">
        <title>Genome sequence of strain CCNWXJ40-4.</title>
        <authorList>
            <person name="Gao J."/>
            <person name="Sun J."/>
        </authorList>
    </citation>
    <scope>NUCLEOTIDE SEQUENCE [LARGE SCALE GENOMIC DNA]</scope>
    <source>
        <strain evidence="1 2">CCNWXJ 40-4</strain>
    </source>
</reference>
<dbReference type="EMBL" id="JAAKZF010000133">
    <property type="protein sequence ID" value="NGO55794.1"/>
    <property type="molecule type" value="Genomic_DNA"/>
</dbReference>
<proteinExistence type="predicted"/>
<name>A0A6G4WMD8_9HYPH</name>
<dbReference type="AlphaFoldDB" id="A0A6G4WMD8"/>
<dbReference type="RefSeq" id="WP_165034138.1">
    <property type="nucleotide sequence ID" value="NZ_JAAKZF010000133.1"/>
</dbReference>
<gene>
    <name evidence="1" type="ORF">G6N73_33105</name>
</gene>
<evidence type="ECO:0000313" key="1">
    <source>
        <dbReference type="EMBL" id="NGO55794.1"/>
    </source>
</evidence>
<dbReference type="Proteomes" id="UP001642900">
    <property type="component" value="Unassembled WGS sequence"/>
</dbReference>
<comment type="caution">
    <text evidence="1">The sequence shown here is derived from an EMBL/GenBank/DDBJ whole genome shotgun (WGS) entry which is preliminary data.</text>
</comment>
<sequence length="87" mass="9828">MDRPSRQASDERLWQMLDTPGAWLVRTDAGLLRPRRCLREALWQAWAASAEGGSVASILKLPDSDTVIEAPQIRRLTLRLARISQTM</sequence>
<organism evidence="1 2">
    <name type="scientific">Allomesorhizobium camelthorni</name>
    <dbReference type="NCBI Taxonomy" id="475069"/>
    <lineage>
        <taxon>Bacteria</taxon>
        <taxon>Pseudomonadati</taxon>
        <taxon>Pseudomonadota</taxon>
        <taxon>Alphaproteobacteria</taxon>
        <taxon>Hyphomicrobiales</taxon>
        <taxon>Phyllobacteriaceae</taxon>
        <taxon>Allomesorhizobium</taxon>
    </lineage>
</organism>
<protein>
    <submittedName>
        <fullName evidence="1">Uncharacterized protein</fullName>
    </submittedName>
</protein>
<evidence type="ECO:0000313" key="2">
    <source>
        <dbReference type="Proteomes" id="UP001642900"/>
    </source>
</evidence>